<evidence type="ECO:0000313" key="4">
    <source>
        <dbReference type="EMBL" id="KAF8364754.1"/>
    </source>
</evidence>
<gene>
    <name evidence="5" type="ORF">HHK36_023536</name>
    <name evidence="4" type="ORF">HHK36_033272</name>
</gene>
<keyword evidence="2" id="KW-1015">Disulfide bond</keyword>
<dbReference type="EMBL" id="JABCRI010001294">
    <property type="protein sequence ID" value="KAF8364754.1"/>
    <property type="molecule type" value="Genomic_DNA"/>
</dbReference>
<comment type="similarity">
    <text evidence="1">Belongs to the Ole e I family.</text>
</comment>
<dbReference type="Pfam" id="PF01190">
    <property type="entry name" value="Pollen_Ole_e_1"/>
    <property type="match status" value="1"/>
</dbReference>
<dbReference type="OrthoDB" id="1888725at2759"/>
<dbReference type="PANTHER" id="PTHR31614">
    <property type="entry name" value="PROTEIN DOWNSTREAM OF FLC-RELATED"/>
    <property type="match status" value="1"/>
</dbReference>
<name>A0A835D8S7_TETSI</name>
<dbReference type="InterPro" id="IPR006041">
    <property type="entry name" value="Pollen_Ole_e1_allergen"/>
</dbReference>
<reference evidence="5 6" key="1">
    <citation type="submission" date="2020-04" db="EMBL/GenBank/DDBJ databases">
        <title>Plant Genome Project.</title>
        <authorList>
            <person name="Zhang R.-G."/>
        </authorList>
    </citation>
    <scope>NUCLEOTIDE SEQUENCE [LARGE SCALE GENOMIC DNA]</scope>
    <source>
        <strain evidence="5">YNK0</strain>
        <tissue evidence="5">Leaf</tissue>
    </source>
</reference>
<comment type="caution">
    <text evidence="5">The sequence shown here is derived from an EMBL/GenBank/DDBJ whole genome shotgun (WGS) entry which is preliminary data.</text>
</comment>
<organism evidence="5 6">
    <name type="scientific">Tetracentron sinense</name>
    <name type="common">Spur-leaf</name>
    <dbReference type="NCBI Taxonomy" id="13715"/>
    <lineage>
        <taxon>Eukaryota</taxon>
        <taxon>Viridiplantae</taxon>
        <taxon>Streptophyta</taxon>
        <taxon>Embryophyta</taxon>
        <taxon>Tracheophyta</taxon>
        <taxon>Spermatophyta</taxon>
        <taxon>Magnoliopsida</taxon>
        <taxon>Trochodendrales</taxon>
        <taxon>Trochodendraceae</taxon>
        <taxon>Tetracentron</taxon>
    </lineage>
</organism>
<dbReference type="AlphaFoldDB" id="A0A835D8S7"/>
<dbReference type="PANTHER" id="PTHR31614:SF2">
    <property type="entry name" value="F28N24.16 PROTEIN"/>
    <property type="match status" value="1"/>
</dbReference>
<dbReference type="OMA" id="VRVECKE"/>
<dbReference type="PROSITE" id="PS00925">
    <property type="entry name" value="OLEEI"/>
    <property type="match status" value="1"/>
</dbReference>
<feature type="chain" id="PRO_5042410754" evidence="3">
    <location>
        <begin position="23"/>
        <end position="160"/>
    </location>
</feature>
<proteinExistence type="inferred from homology"/>
<dbReference type="GO" id="GO:0005615">
    <property type="term" value="C:extracellular space"/>
    <property type="evidence" value="ECO:0007669"/>
    <property type="project" value="InterPro"/>
</dbReference>
<evidence type="ECO:0000256" key="1">
    <source>
        <dbReference type="ARBA" id="ARBA00010049"/>
    </source>
</evidence>
<feature type="signal peptide" evidence="3">
    <location>
        <begin position="1"/>
        <end position="22"/>
    </location>
</feature>
<keyword evidence="3" id="KW-0732">Signal</keyword>
<dbReference type="EMBL" id="JABCRI010000017">
    <property type="protein sequence ID" value="KAF8391234.1"/>
    <property type="molecule type" value="Genomic_DNA"/>
</dbReference>
<dbReference type="InterPro" id="IPR006040">
    <property type="entry name" value="Allergen_Ole_e_I_CS"/>
</dbReference>
<keyword evidence="6" id="KW-1185">Reference proteome</keyword>
<protein>
    <submittedName>
        <fullName evidence="5">Uncharacterized protein</fullName>
    </submittedName>
</protein>
<evidence type="ECO:0000256" key="2">
    <source>
        <dbReference type="ARBA" id="ARBA00023157"/>
    </source>
</evidence>
<evidence type="ECO:0000256" key="3">
    <source>
        <dbReference type="SAM" id="SignalP"/>
    </source>
</evidence>
<evidence type="ECO:0000313" key="6">
    <source>
        <dbReference type="Proteomes" id="UP000655225"/>
    </source>
</evidence>
<dbReference type="Proteomes" id="UP000655225">
    <property type="component" value="Unassembled WGS sequence"/>
</dbReference>
<sequence>MAKFSQAVSALCFLSLLGFAYADSLFYVQGKVYCDTCRAQFETKVSEYIPGAKVRLECKDREGGQPTYSIDGETDATGTYRLPVEGDHEEEICEVVLVKSSNPDCAERLPGRDRARVLVTANNGISSAARFANSLGFMKKEALPQCPQVLKELGIVPGAV</sequence>
<evidence type="ECO:0000313" key="5">
    <source>
        <dbReference type="EMBL" id="KAF8391234.1"/>
    </source>
</evidence>
<accession>A0A835D8S7</accession>